<dbReference type="AlphaFoldDB" id="A0A9W6WLH5"/>
<sequence length="298" mass="32503">MILIISTLHIQLKIIQPHEENPNINNIRRKNPSLSPGKPTGSVSPDKTNQSASISAIRLSPSLFPVDYYSRKKSVAFTSGVSLSSLPASLSSPIRQKRNSYPVSPATDVLPQEHIPKLSNTTSHANNNTTNNHNNSSNNNSNSNSSNFIHPALPDDPDKNIFLSSSHLTHPKHAISGNSYVSLASAINQATLHSDLTAPISLVPTTNNPNSGPASITGSENERLSVQQQQQQQQKDANNKTGKLNRKISGRLKQPQNDYSGISNSVERLYSFITQDLESRLSSVEDENKLLETELTSK</sequence>
<name>A0A9W6WLH5_CANBO</name>
<protein>
    <submittedName>
        <fullName evidence="2">Unnamed protein product</fullName>
    </submittedName>
</protein>
<feature type="region of interest" description="Disordered" evidence="1">
    <location>
        <begin position="22"/>
        <end position="53"/>
    </location>
</feature>
<feature type="compositionally biased region" description="Polar residues" evidence="1">
    <location>
        <begin position="41"/>
        <end position="53"/>
    </location>
</feature>
<evidence type="ECO:0000313" key="3">
    <source>
        <dbReference type="Proteomes" id="UP001165120"/>
    </source>
</evidence>
<feature type="region of interest" description="Disordered" evidence="1">
    <location>
        <begin position="202"/>
        <end position="260"/>
    </location>
</feature>
<evidence type="ECO:0000313" key="2">
    <source>
        <dbReference type="EMBL" id="GME78968.1"/>
    </source>
</evidence>
<accession>A0A9W6WLH5</accession>
<feature type="compositionally biased region" description="Polar residues" evidence="1">
    <location>
        <begin position="203"/>
        <end position="219"/>
    </location>
</feature>
<keyword evidence="3" id="KW-1185">Reference proteome</keyword>
<evidence type="ECO:0000256" key="1">
    <source>
        <dbReference type="SAM" id="MobiDB-lite"/>
    </source>
</evidence>
<feature type="compositionally biased region" description="Low complexity" evidence="1">
    <location>
        <begin position="119"/>
        <end position="147"/>
    </location>
</feature>
<proteinExistence type="predicted"/>
<dbReference type="Proteomes" id="UP001165120">
    <property type="component" value="Unassembled WGS sequence"/>
</dbReference>
<dbReference type="EMBL" id="BSXN01003301">
    <property type="protein sequence ID" value="GME78968.1"/>
    <property type="molecule type" value="Genomic_DNA"/>
</dbReference>
<reference evidence="2" key="1">
    <citation type="submission" date="2023-04" db="EMBL/GenBank/DDBJ databases">
        <title>Candida boidinii NBRC 10035.</title>
        <authorList>
            <person name="Ichikawa N."/>
            <person name="Sato H."/>
            <person name="Tonouchi N."/>
        </authorList>
    </citation>
    <scope>NUCLEOTIDE SEQUENCE</scope>
    <source>
        <strain evidence="2">NBRC 10035</strain>
    </source>
</reference>
<feature type="region of interest" description="Disordered" evidence="1">
    <location>
        <begin position="92"/>
        <end position="153"/>
    </location>
</feature>
<organism evidence="2 3">
    <name type="scientific">Candida boidinii</name>
    <name type="common">Yeast</name>
    <dbReference type="NCBI Taxonomy" id="5477"/>
    <lineage>
        <taxon>Eukaryota</taxon>
        <taxon>Fungi</taxon>
        <taxon>Dikarya</taxon>
        <taxon>Ascomycota</taxon>
        <taxon>Saccharomycotina</taxon>
        <taxon>Pichiomycetes</taxon>
        <taxon>Pichiales</taxon>
        <taxon>Pichiaceae</taxon>
        <taxon>Ogataea</taxon>
        <taxon>Ogataea/Candida clade</taxon>
    </lineage>
</organism>
<gene>
    <name evidence="2" type="ORF">Cboi02_000598300</name>
</gene>
<comment type="caution">
    <text evidence="2">The sequence shown here is derived from an EMBL/GenBank/DDBJ whole genome shotgun (WGS) entry which is preliminary data.</text>
</comment>